<accession>A0A521B1J5</accession>
<dbReference type="EMBL" id="FXTM01000003">
    <property type="protein sequence ID" value="SMO40947.1"/>
    <property type="molecule type" value="Genomic_DNA"/>
</dbReference>
<dbReference type="OrthoDB" id="9775762at2"/>
<organism evidence="1 2">
    <name type="scientific">Balnearium lithotrophicum</name>
    <dbReference type="NCBI Taxonomy" id="223788"/>
    <lineage>
        <taxon>Bacteria</taxon>
        <taxon>Pseudomonadati</taxon>
        <taxon>Aquificota</taxon>
        <taxon>Aquificia</taxon>
        <taxon>Desulfurobacteriales</taxon>
        <taxon>Desulfurobacteriaceae</taxon>
        <taxon>Balnearium</taxon>
    </lineage>
</organism>
<dbReference type="Proteomes" id="UP000317315">
    <property type="component" value="Unassembled WGS sequence"/>
</dbReference>
<protein>
    <submittedName>
        <fullName evidence="1">Uncharacterized protein</fullName>
    </submittedName>
</protein>
<evidence type="ECO:0000313" key="2">
    <source>
        <dbReference type="Proteomes" id="UP000317315"/>
    </source>
</evidence>
<evidence type="ECO:0000313" key="1">
    <source>
        <dbReference type="EMBL" id="SMO40947.1"/>
    </source>
</evidence>
<dbReference type="AlphaFoldDB" id="A0A521B1J5"/>
<sequence length="298" mass="33917">MKKTLLILSLASLIFSETEAKEIQGKKIYAYGALYPTYINYSGSKYKDDGYSTTGYISIGDGKENLFQFGATYTHLNYKDGYSDLNQRDFTLTYSNVNGILRNHTFTFGGHYISSDDELTDGGYTIFFDGTYSSYSKTYPYYFNWSAGVGTYYSHYDNTINFHVVQITPHTTYRIFSDYRRGSLYADLIGYYIHLSDSEKVGVGIDNLYSIEGALRYYYGNYDLKVGAWSGQQVFAVKNGGFVVYNLVEKYKRGAYAELGYTFRNGLRISLNLGVNRYKESSDSVTQTTATLSLGYRF</sequence>
<proteinExistence type="predicted"/>
<name>A0A521B1J5_9BACT</name>
<reference evidence="1 2" key="1">
    <citation type="submission" date="2017-05" db="EMBL/GenBank/DDBJ databases">
        <authorList>
            <person name="Varghese N."/>
            <person name="Submissions S."/>
        </authorList>
    </citation>
    <scope>NUCLEOTIDE SEQUENCE [LARGE SCALE GENOMIC DNA]</scope>
    <source>
        <strain evidence="1 2">DSM 16304</strain>
    </source>
</reference>
<dbReference type="RefSeq" id="WP_142933962.1">
    <property type="nucleotide sequence ID" value="NZ_FXTM01000003.1"/>
</dbReference>
<gene>
    <name evidence="1" type="ORF">SAMN06269117_10368</name>
</gene>
<keyword evidence="2" id="KW-1185">Reference proteome</keyword>